<evidence type="ECO:0000313" key="16">
    <source>
        <dbReference type="Proteomes" id="UP000886740"/>
    </source>
</evidence>
<dbReference type="PANTHER" id="PTHR10584:SF166">
    <property type="entry name" value="RIBOKINASE"/>
    <property type="match status" value="1"/>
</dbReference>
<feature type="active site" description="Proton acceptor" evidence="13">
    <location>
        <position position="263"/>
    </location>
</feature>
<comment type="similarity">
    <text evidence="1">Belongs to the carbohydrate kinase pfkB family.</text>
</comment>
<evidence type="ECO:0000256" key="9">
    <source>
        <dbReference type="ARBA" id="ARBA00022840"/>
    </source>
</evidence>
<dbReference type="NCBIfam" id="NF008353">
    <property type="entry name" value="PRK11142.1"/>
    <property type="match status" value="1"/>
</dbReference>
<dbReference type="InterPro" id="IPR029056">
    <property type="entry name" value="Ribokinase-like"/>
</dbReference>
<comment type="caution">
    <text evidence="13">Lacks conserved residue(s) required for the propagation of feature annotation.</text>
</comment>
<dbReference type="Pfam" id="PF00294">
    <property type="entry name" value="PfkB"/>
    <property type="match status" value="1"/>
</dbReference>
<dbReference type="InterPro" id="IPR002173">
    <property type="entry name" value="Carboh/pur_kinase_PfkB_CS"/>
</dbReference>
<dbReference type="EMBL" id="DXEL01000081">
    <property type="protein sequence ID" value="HIX75680.1"/>
    <property type="molecule type" value="Genomic_DNA"/>
</dbReference>
<dbReference type="PROSITE" id="PS00583">
    <property type="entry name" value="PFKB_KINASES_1"/>
    <property type="match status" value="1"/>
</dbReference>
<keyword evidence="5 13" id="KW-0808">Transferase</keyword>
<dbReference type="FunFam" id="3.40.1190.20:FF:000012">
    <property type="entry name" value="Ribokinase"/>
    <property type="match status" value="1"/>
</dbReference>
<dbReference type="Proteomes" id="UP000886740">
    <property type="component" value="Unassembled WGS sequence"/>
</dbReference>
<dbReference type="PROSITE" id="PS00584">
    <property type="entry name" value="PFKB_KINASES_2"/>
    <property type="match status" value="1"/>
</dbReference>
<feature type="binding site" evidence="13">
    <location>
        <begin position="50"/>
        <end position="54"/>
    </location>
    <ligand>
        <name>substrate</name>
    </ligand>
</feature>
<keyword evidence="11 13" id="KW-0630">Potassium</keyword>
<evidence type="ECO:0000256" key="4">
    <source>
        <dbReference type="ARBA" id="ARBA00022490"/>
    </source>
</evidence>
<feature type="binding site" evidence="13">
    <location>
        <begin position="262"/>
        <end position="263"/>
    </location>
    <ligand>
        <name>ATP</name>
        <dbReference type="ChEBI" id="CHEBI:30616"/>
    </ligand>
</feature>
<feature type="binding site" evidence="13">
    <location>
        <begin position="22"/>
        <end position="24"/>
    </location>
    <ligand>
        <name>substrate</name>
    </ligand>
</feature>
<keyword evidence="8 13" id="KW-0418">Kinase</keyword>
<reference evidence="15" key="2">
    <citation type="submission" date="2021-04" db="EMBL/GenBank/DDBJ databases">
        <authorList>
            <person name="Gilroy R."/>
        </authorList>
    </citation>
    <scope>NUCLEOTIDE SEQUENCE</scope>
    <source>
        <strain evidence="15">ChiGjej6B6-14162</strain>
    </source>
</reference>
<dbReference type="GO" id="GO:0005829">
    <property type="term" value="C:cytosol"/>
    <property type="evidence" value="ECO:0007669"/>
    <property type="project" value="TreeGrafter"/>
</dbReference>
<feature type="binding site" evidence="13">
    <location>
        <position position="296"/>
    </location>
    <ligand>
        <name>K(+)</name>
        <dbReference type="ChEBI" id="CHEBI:29103"/>
    </ligand>
</feature>
<comment type="similarity">
    <text evidence="13">Belongs to the carbohydrate kinase PfkB family. Ribokinase subfamily.</text>
</comment>
<dbReference type="GO" id="GO:0046872">
    <property type="term" value="F:metal ion binding"/>
    <property type="evidence" value="ECO:0007669"/>
    <property type="project" value="UniProtKB-KW"/>
</dbReference>
<evidence type="ECO:0000256" key="1">
    <source>
        <dbReference type="ARBA" id="ARBA00005380"/>
    </source>
</evidence>
<dbReference type="InterPro" id="IPR011611">
    <property type="entry name" value="PfkB_dom"/>
</dbReference>
<keyword evidence="10 13" id="KW-0460">Magnesium</keyword>
<protein>
    <recommendedName>
        <fullName evidence="3 13">Ribokinase</fullName>
        <shortName evidence="13">RK</shortName>
        <ecNumber evidence="2 13">2.7.1.15</ecNumber>
    </recommendedName>
</protein>
<evidence type="ECO:0000256" key="5">
    <source>
        <dbReference type="ARBA" id="ARBA00022679"/>
    </source>
</evidence>
<comment type="caution">
    <text evidence="15">The sequence shown here is derived from an EMBL/GenBank/DDBJ whole genome shotgun (WGS) entry which is preliminary data.</text>
</comment>
<feature type="binding site" evidence="13">
    <location>
        <position position="298"/>
    </location>
    <ligand>
        <name>K(+)</name>
        <dbReference type="ChEBI" id="CHEBI:29103"/>
    </ligand>
</feature>
<evidence type="ECO:0000256" key="11">
    <source>
        <dbReference type="ARBA" id="ARBA00022958"/>
    </source>
</evidence>
<feature type="binding site" evidence="13">
    <location>
        <position position="257"/>
    </location>
    <ligand>
        <name>K(+)</name>
        <dbReference type="ChEBI" id="CHEBI:29103"/>
    </ligand>
</feature>
<accession>A0A9D1XCW7</accession>
<dbReference type="GO" id="GO:0005524">
    <property type="term" value="F:ATP binding"/>
    <property type="evidence" value="ECO:0007669"/>
    <property type="project" value="UniProtKB-UniRule"/>
</dbReference>
<dbReference type="PANTHER" id="PTHR10584">
    <property type="entry name" value="SUGAR KINASE"/>
    <property type="match status" value="1"/>
</dbReference>
<feature type="binding site" evidence="13">
    <location>
        <position position="151"/>
    </location>
    <ligand>
        <name>substrate</name>
    </ligand>
</feature>
<feature type="binding site" evidence="13">
    <location>
        <position position="263"/>
    </location>
    <ligand>
        <name>substrate</name>
    </ligand>
</feature>
<evidence type="ECO:0000313" key="15">
    <source>
        <dbReference type="EMBL" id="HIX75680.1"/>
    </source>
</evidence>
<comment type="pathway">
    <text evidence="13">Carbohydrate metabolism; D-ribose degradation; D-ribose 5-phosphate from beta-D-ribopyranose: step 2/2.</text>
</comment>
<sequence length="312" mass="32775">MKLEKEKEEQYGKQILVIGSSNTDMVIKARHLPHPGETILGGTFLMNPGGKGANQAVAVARLGGQVSFICKTGNDIFGHQSQQLFEEEGIDTTFLFSDLENPSGVALITVDDNAENCIVVASGANANLLPADLKKANEAIERADLLLMQLEIPMASIEYAARKAASLGKQVILNPAPASPLSADLLRDLYLITPNETEAEAISGIKITDLDSAGQAAEAIARQGVRNVIITLGAKGALIHSNGQQELVPAYPVKAVDTTAAGDVFNGALAVAIAEGRTLVEAVRFACKASAISVGRAGAQSSVPYRNEVDIF</sequence>
<comment type="subunit">
    <text evidence="13">Homodimer.</text>
</comment>
<evidence type="ECO:0000256" key="2">
    <source>
        <dbReference type="ARBA" id="ARBA00012035"/>
    </source>
</evidence>
<keyword evidence="9 13" id="KW-0067">ATP-binding</keyword>
<keyword evidence="6 13" id="KW-0479">Metal-binding</keyword>
<organism evidence="15 16">
    <name type="scientific">Candidatus Parabacteroides intestinipullorum</name>
    <dbReference type="NCBI Taxonomy" id="2838723"/>
    <lineage>
        <taxon>Bacteria</taxon>
        <taxon>Pseudomonadati</taxon>
        <taxon>Bacteroidota</taxon>
        <taxon>Bacteroidia</taxon>
        <taxon>Bacteroidales</taxon>
        <taxon>Tannerellaceae</taxon>
        <taxon>Parabacteroides</taxon>
    </lineage>
</organism>
<comment type="catalytic activity">
    <reaction evidence="13">
        <text>D-ribose + ATP = D-ribose 5-phosphate + ADP + H(+)</text>
        <dbReference type="Rhea" id="RHEA:13697"/>
        <dbReference type="ChEBI" id="CHEBI:15378"/>
        <dbReference type="ChEBI" id="CHEBI:30616"/>
        <dbReference type="ChEBI" id="CHEBI:47013"/>
        <dbReference type="ChEBI" id="CHEBI:78346"/>
        <dbReference type="ChEBI" id="CHEBI:456216"/>
        <dbReference type="EC" id="2.7.1.15"/>
    </reaction>
</comment>
<feature type="binding site" evidence="13">
    <location>
        <position position="302"/>
    </location>
    <ligand>
        <name>K(+)</name>
        <dbReference type="ChEBI" id="CHEBI:29103"/>
    </ligand>
</feature>
<feature type="binding site" evidence="13">
    <location>
        <begin position="231"/>
        <end position="236"/>
    </location>
    <ligand>
        <name>ATP</name>
        <dbReference type="ChEBI" id="CHEBI:30616"/>
    </ligand>
</feature>
<feature type="binding site" evidence="13">
    <location>
        <position position="293"/>
    </location>
    <ligand>
        <name>K(+)</name>
        <dbReference type="ChEBI" id="CHEBI:29103"/>
    </ligand>
</feature>
<keyword evidence="12 13" id="KW-0119">Carbohydrate metabolism</keyword>
<evidence type="ECO:0000256" key="13">
    <source>
        <dbReference type="HAMAP-Rule" id="MF_01987"/>
    </source>
</evidence>
<evidence type="ECO:0000256" key="3">
    <source>
        <dbReference type="ARBA" id="ARBA00016943"/>
    </source>
</evidence>
<name>A0A9D1XCW7_9BACT</name>
<comment type="activity regulation">
    <text evidence="13">Activated by a monovalent cation that binds near, but not in, the active site. The most likely occupant of the site in vivo is potassium. Ion binding induces a conformational change that may alter substrate affinity.</text>
</comment>
<evidence type="ECO:0000256" key="7">
    <source>
        <dbReference type="ARBA" id="ARBA00022741"/>
    </source>
</evidence>
<keyword evidence="7 13" id="KW-0547">Nucleotide-binding</keyword>
<feature type="binding site" evidence="13">
    <location>
        <position position="195"/>
    </location>
    <ligand>
        <name>ATP</name>
        <dbReference type="ChEBI" id="CHEBI:30616"/>
    </ligand>
</feature>
<comment type="subcellular location">
    <subcellularLocation>
        <location evidence="13">Cytoplasm</location>
    </subcellularLocation>
</comment>
<evidence type="ECO:0000256" key="10">
    <source>
        <dbReference type="ARBA" id="ARBA00022842"/>
    </source>
</evidence>
<dbReference type="NCBIfam" id="TIGR02152">
    <property type="entry name" value="D_ribokin_bact"/>
    <property type="match status" value="1"/>
</dbReference>
<dbReference type="InterPro" id="IPR011877">
    <property type="entry name" value="Ribokinase"/>
</dbReference>
<dbReference type="SUPFAM" id="SSF53613">
    <property type="entry name" value="Ribokinase-like"/>
    <property type="match status" value="1"/>
</dbReference>
<evidence type="ECO:0000256" key="12">
    <source>
        <dbReference type="ARBA" id="ARBA00023277"/>
    </source>
</evidence>
<dbReference type="PRINTS" id="PR00990">
    <property type="entry name" value="RIBOKINASE"/>
</dbReference>
<dbReference type="InterPro" id="IPR002139">
    <property type="entry name" value="Ribo/fructo_kinase"/>
</dbReference>
<evidence type="ECO:0000256" key="8">
    <source>
        <dbReference type="ARBA" id="ARBA00022777"/>
    </source>
</evidence>
<dbReference type="GO" id="GO:0004747">
    <property type="term" value="F:ribokinase activity"/>
    <property type="evidence" value="ECO:0007669"/>
    <property type="project" value="UniProtKB-UniRule"/>
</dbReference>
<evidence type="ECO:0000256" key="6">
    <source>
        <dbReference type="ARBA" id="ARBA00022723"/>
    </source>
</evidence>
<keyword evidence="4 13" id="KW-0963">Cytoplasm</keyword>
<dbReference type="HAMAP" id="MF_01987">
    <property type="entry name" value="Ribokinase"/>
    <property type="match status" value="1"/>
</dbReference>
<dbReference type="AlphaFoldDB" id="A0A9D1XCW7"/>
<dbReference type="Gene3D" id="3.40.1190.20">
    <property type="match status" value="1"/>
</dbReference>
<gene>
    <name evidence="13 15" type="primary">rbsK</name>
    <name evidence="15" type="ORF">H9977_11720</name>
</gene>
<feature type="binding site" evidence="13">
    <location>
        <position position="259"/>
    </location>
    <ligand>
        <name>K(+)</name>
        <dbReference type="ChEBI" id="CHEBI:29103"/>
    </ligand>
</feature>
<comment type="function">
    <text evidence="13">Catalyzes the phosphorylation of ribose at O-5 in a reaction requiring ATP and magnesium. The resulting D-ribose-5-phosphate can then be used either for sythesis of nucleotides, histidine, and tryptophan, or as a component of the pentose phosphate pathway.</text>
</comment>
<dbReference type="EC" id="2.7.1.15" evidence="2 13"/>
<dbReference type="CDD" id="cd01174">
    <property type="entry name" value="ribokinase"/>
    <property type="match status" value="1"/>
</dbReference>
<proteinExistence type="inferred from homology"/>
<feature type="domain" description="Carbohydrate kinase PfkB" evidence="14">
    <location>
        <begin position="14"/>
        <end position="304"/>
    </location>
</feature>
<dbReference type="GO" id="GO:0019303">
    <property type="term" value="P:D-ribose catabolic process"/>
    <property type="evidence" value="ECO:0007669"/>
    <property type="project" value="UniProtKB-UniRule"/>
</dbReference>
<comment type="cofactor">
    <cofactor evidence="13">
        <name>Mg(2+)</name>
        <dbReference type="ChEBI" id="CHEBI:18420"/>
    </cofactor>
    <text evidence="13">Requires a divalent cation, most likely magnesium in vivo, as an electrophilic catalyst to aid phosphoryl group transfer. It is the chelate of the metal and the nucleotide that is the actual substrate.</text>
</comment>
<reference evidence="15" key="1">
    <citation type="journal article" date="2021" name="PeerJ">
        <title>Extensive microbial diversity within the chicken gut microbiome revealed by metagenomics and culture.</title>
        <authorList>
            <person name="Gilroy R."/>
            <person name="Ravi A."/>
            <person name="Getino M."/>
            <person name="Pursley I."/>
            <person name="Horton D.L."/>
            <person name="Alikhan N.F."/>
            <person name="Baker D."/>
            <person name="Gharbi K."/>
            <person name="Hall N."/>
            <person name="Watson M."/>
            <person name="Adriaenssens E.M."/>
            <person name="Foster-Nyarko E."/>
            <person name="Jarju S."/>
            <person name="Secka A."/>
            <person name="Antonio M."/>
            <person name="Oren A."/>
            <person name="Chaudhuri R.R."/>
            <person name="La Ragione R."/>
            <person name="Hildebrand F."/>
            <person name="Pallen M.J."/>
        </authorList>
    </citation>
    <scope>NUCLEOTIDE SEQUENCE</scope>
    <source>
        <strain evidence="15">ChiGjej6B6-14162</strain>
    </source>
</reference>
<evidence type="ECO:0000259" key="14">
    <source>
        <dbReference type="Pfam" id="PF00294"/>
    </source>
</evidence>